<dbReference type="Proteomes" id="UP000014725">
    <property type="component" value="Segment"/>
</dbReference>
<dbReference type="GeneID" id="16797490"/>
<protein>
    <submittedName>
        <fullName evidence="1">Uncharacterized protein</fullName>
    </submittedName>
</protein>
<sequence length="92" mass="11119">MLNKKQMFDLLHYLFNVQEMKGIHSLIDKEKYNSVRNIISNRKDQYEDRMHYITTKNNFFAKATVNIIEVCDVLEDYFINQIENQVDDRARV</sequence>
<name>S0A024_9CAUD</name>
<organism evidence="1 2">
    <name type="scientific">Cellulophaga phage phi14:2</name>
    <dbReference type="NCBI Taxonomy" id="1327990"/>
    <lineage>
        <taxon>Viruses</taxon>
        <taxon>Duplodnaviria</taxon>
        <taxon>Heunggongvirae</taxon>
        <taxon>Uroviricota</taxon>
        <taxon>Caudoviricetes</taxon>
        <taxon>Crassvirales</taxon>
        <taxon>Steigviridae</taxon>
        <taxon>Asinivirinae</taxon>
        <taxon>Akihdevirus</taxon>
        <taxon>Akihdevirus balticus</taxon>
    </lineage>
</organism>
<dbReference type="KEGG" id="vg:16797490"/>
<gene>
    <name evidence="1" type="ORF">Phi14:2_gp056</name>
</gene>
<proteinExistence type="predicted"/>
<keyword evidence="2" id="KW-1185">Reference proteome</keyword>
<reference evidence="1 2" key="1">
    <citation type="journal article" date="2013" name="Proc. Natl. Acad. Sci. U.S.A.">
        <title>Twelve previously unknown phage genera are ubiquitous in global oceans.</title>
        <authorList>
            <person name="Holmfeldt K."/>
            <person name="Solonenko N."/>
            <person name="Shah M."/>
            <person name="Corrier K."/>
            <person name="Riemann L."/>
            <person name="Verberkmoes N.C."/>
            <person name="Sullivan M.B."/>
        </authorList>
    </citation>
    <scope>NUCLEOTIDE SEQUENCE [LARGE SCALE GENOMIC DNA]</scope>
    <source>
        <strain evidence="1">Phi14:2</strain>
    </source>
</reference>
<accession>S0A024</accession>
<evidence type="ECO:0000313" key="2">
    <source>
        <dbReference type="Proteomes" id="UP000014725"/>
    </source>
</evidence>
<evidence type="ECO:0000313" key="1">
    <source>
        <dbReference type="EMBL" id="AGO48934.1"/>
    </source>
</evidence>
<reference evidence="2" key="2">
    <citation type="submission" date="2013-03" db="EMBL/GenBank/DDBJ databases">
        <title>The Cellulophaga phages: a novel, diverse, and globally ubiquitous model system.</title>
        <authorList>
            <person name="Holmfeldt K."/>
            <person name="Solonenko N."/>
            <person name="Shah M."/>
            <person name="Corrier K."/>
            <person name="Riemann L."/>
            <person name="VerBerkmoes N.C."/>
            <person name="Sullivan M.B."/>
        </authorList>
    </citation>
    <scope>NUCLEOTIDE SEQUENCE [LARGE SCALE GENOMIC DNA]</scope>
</reference>
<dbReference type="EMBL" id="KC821624">
    <property type="protein sequence ID" value="AGO48934.1"/>
    <property type="molecule type" value="Genomic_DNA"/>
</dbReference>